<evidence type="ECO:0000256" key="1">
    <source>
        <dbReference type="SAM" id="Phobius"/>
    </source>
</evidence>
<keyword evidence="1" id="KW-0812">Transmembrane</keyword>
<dbReference type="InterPro" id="IPR018666">
    <property type="entry name" value="DUF2125"/>
</dbReference>
<keyword evidence="1" id="KW-1133">Transmembrane helix</keyword>
<dbReference type="EMBL" id="PZKE01000010">
    <property type="protein sequence ID" value="PTE13937.1"/>
    <property type="molecule type" value="Genomic_DNA"/>
</dbReference>
<reference evidence="2 3" key="1">
    <citation type="submission" date="2018-03" db="EMBL/GenBank/DDBJ databases">
        <title>Rhodobacter blasticus.</title>
        <authorList>
            <person name="Meyer T.E."/>
            <person name="Miller S."/>
            <person name="Lodha T."/>
            <person name="Gandham S."/>
            <person name="Chintalapati S."/>
            <person name="Chintalapati V.R."/>
        </authorList>
    </citation>
    <scope>NUCLEOTIDE SEQUENCE [LARGE SCALE GENOMIC DNA]</scope>
    <source>
        <strain evidence="2 3">DSM 2131</strain>
    </source>
</reference>
<dbReference type="AlphaFoldDB" id="A0A2T4J7Y1"/>
<evidence type="ECO:0000313" key="2">
    <source>
        <dbReference type="EMBL" id="PTE13937.1"/>
    </source>
</evidence>
<organism evidence="2 3">
    <name type="scientific">Fuscovulum blasticum DSM 2131</name>
    <dbReference type="NCBI Taxonomy" id="1188250"/>
    <lineage>
        <taxon>Bacteria</taxon>
        <taxon>Pseudomonadati</taxon>
        <taxon>Pseudomonadota</taxon>
        <taxon>Alphaproteobacteria</taxon>
        <taxon>Rhodobacterales</taxon>
        <taxon>Paracoccaceae</taxon>
        <taxon>Pseudogemmobacter</taxon>
    </lineage>
</organism>
<feature type="transmembrane region" description="Helical" evidence="1">
    <location>
        <begin position="6"/>
        <end position="26"/>
    </location>
</feature>
<keyword evidence="1" id="KW-0472">Membrane</keyword>
<dbReference type="Proteomes" id="UP000241362">
    <property type="component" value="Unassembled WGS sequence"/>
</dbReference>
<keyword evidence="3" id="KW-1185">Reference proteome</keyword>
<dbReference type="Pfam" id="PF09898">
    <property type="entry name" value="DUF2125"/>
    <property type="match status" value="1"/>
</dbReference>
<sequence>MRWLGWLAGIGAVLWSGLWYGGSVLIHDGAEGWFQQQAAQGITAEKTALAVTGFPGRFDLGITGLRLADPATGTGWLAPELHVFAQSWKPWHLTAALPPTQTVTLPGETVTVTGQALAATLGSAPSPDVPLTEVTLTGDRLDLRSDAGWTLGLGEFAVTLRVDPDSPPGGYLLTFDLAPLTPDPALLARVRAVTLPDLPPPDFPDAVDTLAGTIHLQFSAPLDRHAADRPPLLNTVEIAEAGFTWGQLSLAATGTVQADAQGFAAGRIELALTNWDRLPGLLVASGAVQPGVGPTVGNMLRALAGQTADPAVLRLPLVLQDGRMSLGPFPLGPAPQMHPPTG</sequence>
<accession>A0A2T4J7Y1</accession>
<evidence type="ECO:0000313" key="3">
    <source>
        <dbReference type="Proteomes" id="UP000241362"/>
    </source>
</evidence>
<comment type="caution">
    <text evidence="2">The sequence shown here is derived from an EMBL/GenBank/DDBJ whole genome shotgun (WGS) entry which is preliminary data.</text>
</comment>
<protein>
    <submittedName>
        <fullName evidence="2">High-affinity K+ transporter ATPase chain B</fullName>
    </submittedName>
</protein>
<name>A0A2T4J7Y1_FUSBL</name>
<proteinExistence type="predicted"/>
<dbReference type="RefSeq" id="WP_107673681.1">
    <property type="nucleotide sequence ID" value="NZ_PZKE01000010.1"/>
</dbReference>
<gene>
    <name evidence="2" type="ORF">C5F44_11500</name>
</gene>